<dbReference type="Pfam" id="PF10149">
    <property type="entry name" value="TM231"/>
    <property type="match status" value="1"/>
</dbReference>
<dbReference type="GO" id="GO:0035869">
    <property type="term" value="C:ciliary transition zone"/>
    <property type="evidence" value="ECO:0007669"/>
    <property type="project" value="TreeGrafter"/>
</dbReference>
<dbReference type="Gene3D" id="3.10.110.10">
    <property type="entry name" value="Ubiquitin Conjugating Enzyme"/>
    <property type="match status" value="1"/>
</dbReference>
<evidence type="ECO:0000256" key="16">
    <source>
        <dbReference type="ARBA" id="ARBA00024803"/>
    </source>
</evidence>
<dbReference type="GO" id="GO:0061631">
    <property type="term" value="F:ubiquitin conjugating enzyme activity"/>
    <property type="evidence" value="ECO:0007669"/>
    <property type="project" value="UniProtKB-EC"/>
</dbReference>
<evidence type="ECO:0000256" key="12">
    <source>
        <dbReference type="ARBA" id="ARBA00023069"/>
    </source>
</evidence>
<evidence type="ECO:0000313" key="20">
    <source>
        <dbReference type="EMBL" id="KAG5309514.1"/>
    </source>
</evidence>
<evidence type="ECO:0000256" key="1">
    <source>
        <dbReference type="ARBA" id="ARBA00004272"/>
    </source>
</evidence>
<dbReference type="InterPro" id="IPR019306">
    <property type="entry name" value="TMEM231"/>
</dbReference>
<feature type="region of interest" description="Disordered" evidence="18">
    <location>
        <begin position="316"/>
        <end position="354"/>
    </location>
</feature>
<sequence>FLTCGRCRGNERSITMAAIEIFSSSVTYKYKSIWMKNRMHAEMPDVHFIYKYLLLAEIDSFEEPIVCSTFTTYKENDIKDHCTIIKVRENDLNNDGQKDSLRFEAHFYTDKPVKSLRLLLFFNFQLKHLIQATIESIGVFNQILNHEVQEIRFFGDLELRQKGLLRSEGLYETYNHSIELSDYSLSELLLHSFNRKFSARITNKRVTWRTGFSNDEAVVIIGELFYVENFIYYQPSVWEELKWAWIQYLSCLLVFAYVAKHILVFLFTNRYLNTYIIRPWRDFIKKRHNTFIMSTKSKEKVVAAIRKLFRSSDKIAEPEGASSSTNSPSRRLLNRHHRPDAVTPMDGPILENPDSTHADRSCFFKAKKSVKDNNECKAVYDKDIGLRRLMKEFNRIQRTQRCDSAFTVELVNDNVFEWFVRLHKIDPDSKLAADMRELKIPHILLHVIFPKEFPFAPPFMRVISPRIDQGFVMHGGAICMELLTPRGWCCAYSVESMIMQFAASVVKGQAQVARVPKPNKEYNRQLAEETFKNLVRTHEKYGWVTPPLAEG</sequence>
<evidence type="ECO:0000313" key="21">
    <source>
        <dbReference type="Proteomes" id="UP000667349"/>
    </source>
</evidence>
<feature type="domain" description="UBC core" evidence="19">
    <location>
        <begin position="384"/>
        <end position="544"/>
    </location>
</feature>
<evidence type="ECO:0000256" key="8">
    <source>
        <dbReference type="ARBA" id="ARBA00022741"/>
    </source>
</evidence>
<keyword evidence="11" id="KW-1133">Transmembrane helix</keyword>
<keyword evidence="8" id="KW-0547">Nucleotide-binding</keyword>
<keyword evidence="6" id="KW-0808">Transferase</keyword>
<dbReference type="GO" id="GO:0005524">
    <property type="term" value="F:ATP binding"/>
    <property type="evidence" value="ECO:0007669"/>
    <property type="project" value="UniProtKB-KW"/>
</dbReference>
<evidence type="ECO:0000256" key="9">
    <source>
        <dbReference type="ARBA" id="ARBA00022786"/>
    </source>
</evidence>
<evidence type="ECO:0000256" key="15">
    <source>
        <dbReference type="ARBA" id="ARBA00023273"/>
    </source>
</evidence>
<name>A0A836JFJ0_9HYME</name>
<dbReference type="GO" id="GO:0032880">
    <property type="term" value="P:regulation of protein localization"/>
    <property type="evidence" value="ECO:0007669"/>
    <property type="project" value="TreeGrafter"/>
</dbReference>
<keyword evidence="7" id="KW-0812">Transmembrane</keyword>
<dbReference type="EC" id="2.3.2.23" evidence="3"/>
<keyword evidence="12" id="KW-0969">Cilium</keyword>
<keyword evidence="5" id="KW-1003">Cell membrane</keyword>
<keyword evidence="15" id="KW-0966">Cell projection</keyword>
<keyword evidence="21" id="KW-1185">Reference proteome</keyword>
<evidence type="ECO:0000256" key="11">
    <source>
        <dbReference type="ARBA" id="ARBA00022989"/>
    </source>
</evidence>
<keyword evidence="10" id="KW-0067">ATP-binding</keyword>
<dbReference type="PROSITE" id="PS50127">
    <property type="entry name" value="UBC_2"/>
    <property type="match status" value="1"/>
</dbReference>
<comment type="function">
    <text evidence="16">Transmembrane component of the tectonic-like complex, a complex localized at the transition zone of primary cilia and acting as a barrier that prevents diffusion of transmembrane proteins between the cilia and plasma membranes. Required for ciliogenesis and sonic hedgehog/SHH signaling.</text>
</comment>
<dbReference type="Proteomes" id="UP000667349">
    <property type="component" value="Unassembled WGS sequence"/>
</dbReference>
<protein>
    <recommendedName>
        <fullName evidence="4">Transmembrane protein 231</fullName>
        <ecNumber evidence="3">2.3.2.23</ecNumber>
    </recommendedName>
</protein>
<comment type="caution">
    <text evidence="20">The sequence shown here is derived from an EMBL/GenBank/DDBJ whole genome shotgun (WGS) entry which is preliminary data.</text>
</comment>
<proteinExistence type="inferred from homology"/>
<keyword evidence="14" id="KW-0325">Glycoprotein</keyword>
<evidence type="ECO:0000256" key="17">
    <source>
        <dbReference type="ARBA" id="ARBA00055455"/>
    </source>
</evidence>
<comment type="similarity">
    <text evidence="2">Belongs to the TMEM231 family.</text>
</comment>
<comment type="function">
    <text evidence="17">Probable E2 ubiquitin-protein ligase that catalyzes the covalent attachment of ubiquitin to target proteins. May facilitate the monoubiquitination and degradation of MTOR and CCNE1 through interaction with FBXW7.</text>
</comment>
<accession>A0A836JFJ0</accession>
<evidence type="ECO:0000259" key="19">
    <source>
        <dbReference type="PROSITE" id="PS50127"/>
    </source>
</evidence>
<feature type="non-terminal residue" evidence="20">
    <location>
        <position position="551"/>
    </location>
</feature>
<evidence type="ECO:0000256" key="13">
    <source>
        <dbReference type="ARBA" id="ARBA00023136"/>
    </source>
</evidence>
<dbReference type="PANTHER" id="PTHR14605:SF1">
    <property type="entry name" value="TRANSMEMBRANE PROTEIN 231"/>
    <property type="match status" value="1"/>
</dbReference>
<evidence type="ECO:0000256" key="10">
    <source>
        <dbReference type="ARBA" id="ARBA00022840"/>
    </source>
</evidence>
<dbReference type="GO" id="GO:0060170">
    <property type="term" value="C:ciliary membrane"/>
    <property type="evidence" value="ECO:0007669"/>
    <property type="project" value="UniProtKB-SubCell"/>
</dbReference>
<evidence type="ECO:0000256" key="2">
    <source>
        <dbReference type="ARBA" id="ARBA00009082"/>
    </source>
</evidence>
<dbReference type="EMBL" id="JAANHZ010000583">
    <property type="protein sequence ID" value="KAG5309514.1"/>
    <property type="molecule type" value="Genomic_DNA"/>
</dbReference>
<dbReference type="SMART" id="SM00212">
    <property type="entry name" value="UBCc"/>
    <property type="match status" value="1"/>
</dbReference>
<reference evidence="20" key="1">
    <citation type="submission" date="2020-02" db="EMBL/GenBank/DDBJ databases">
        <title>Relaxed selection underlies rapid genomic changes in the transitions from sociality to social parasitism in ants.</title>
        <authorList>
            <person name="Bi X."/>
        </authorList>
    </citation>
    <scope>NUCLEOTIDE SEQUENCE</scope>
    <source>
        <strain evidence="20">BGI-DK2013a</strain>
        <tissue evidence="20">Whole body</tissue>
    </source>
</reference>
<dbReference type="GO" id="GO:0060271">
    <property type="term" value="P:cilium assembly"/>
    <property type="evidence" value="ECO:0007669"/>
    <property type="project" value="TreeGrafter"/>
</dbReference>
<dbReference type="PANTHER" id="PTHR14605">
    <property type="entry name" value="CHST5 PROTEIN"/>
    <property type="match status" value="1"/>
</dbReference>
<evidence type="ECO:0000256" key="14">
    <source>
        <dbReference type="ARBA" id="ARBA00023180"/>
    </source>
</evidence>
<feature type="non-terminal residue" evidence="20">
    <location>
        <position position="1"/>
    </location>
</feature>
<evidence type="ECO:0000256" key="6">
    <source>
        <dbReference type="ARBA" id="ARBA00022679"/>
    </source>
</evidence>
<evidence type="ECO:0000256" key="3">
    <source>
        <dbReference type="ARBA" id="ARBA00012486"/>
    </source>
</evidence>
<dbReference type="InterPro" id="IPR016135">
    <property type="entry name" value="UBQ-conjugating_enzyme/RWD"/>
</dbReference>
<gene>
    <name evidence="20" type="ORF">G6Z75_0005318</name>
</gene>
<dbReference type="FunFam" id="3.10.110.10:FF:000036">
    <property type="entry name" value="ubiquitin-conjugating enzyme E2Q-like protein 1"/>
    <property type="match status" value="1"/>
</dbReference>
<dbReference type="CDD" id="cd23802">
    <property type="entry name" value="UBCc_UBE2Q"/>
    <property type="match status" value="1"/>
</dbReference>
<dbReference type="AlphaFoldDB" id="A0A836JFJ0"/>
<dbReference type="SUPFAM" id="SSF54495">
    <property type="entry name" value="UBC-like"/>
    <property type="match status" value="1"/>
</dbReference>
<keyword evidence="13" id="KW-0472">Membrane</keyword>
<evidence type="ECO:0000256" key="7">
    <source>
        <dbReference type="ARBA" id="ARBA00022692"/>
    </source>
</evidence>
<organism evidence="20 21">
    <name type="scientific">Acromyrmex insinuator</name>
    <dbReference type="NCBI Taxonomy" id="230686"/>
    <lineage>
        <taxon>Eukaryota</taxon>
        <taxon>Metazoa</taxon>
        <taxon>Ecdysozoa</taxon>
        <taxon>Arthropoda</taxon>
        <taxon>Hexapoda</taxon>
        <taxon>Insecta</taxon>
        <taxon>Pterygota</taxon>
        <taxon>Neoptera</taxon>
        <taxon>Endopterygota</taxon>
        <taxon>Hymenoptera</taxon>
        <taxon>Apocrita</taxon>
        <taxon>Aculeata</taxon>
        <taxon>Formicoidea</taxon>
        <taxon>Formicidae</taxon>
        <taxon>Myrmicinae</taxon>
        <taxon>Acromyrmex</taxon>
    </lineage>
</organism>
<evidence type="ECO:0000256" key="5">
    <source>
        <dbReference type="ARBA" id="ARBA00022475"/>
    </source>
</evidence>
<comment type="subcellular location">
    <subcellularLocation>
        <location evidence="1">Cell projection</location>
        <location evidence="1">Cilium membrane</location>
        <topology evidence="1">Multi-pass membrane protein</topology>
    </subcellularLocation>
</comment>
<keyword evidence="9" id="KW-0833">Ubl conjugation pathway</keyword>
<dbReference type="InterPro" id="IPR000608">
    <property type="entry name" value="UBC"/>
</dbReference>
<evidence type="ECO:0000256" key="4">
    <source>
        <dbReference type="ARBA" id="ARBA00015087"/>
    </source>
</evidence>
<evidence type="ECO:0000256" key="18">
    <source>
        <dbReference type="SAM" id="MobiDB-lite"/>
    </source>
</evidence>